<evidence type="ECO:0000259" key="6">
    <source>
        <dbReference type="PROSITE" id="PS00624"/>
    </source>
</evidence>
<dbReference type="GO" id="GO:0016614">
    <property type="term" value="F:oxidoreductase activity, acting on CH-OH group of donors"/>
    <property type="evidence" value="ECO:0007669"/>
    <property type="project" value="InterPro"/>
</dbReference>
<dbReference type="PANTHER" id="PTHR11552">
    <property type="entry name" value="GLUCOSE-METHANOL-CHOLINE GMC OXIDOREDUCTASE"/>
    <property type="match status" value="1"/>
</dbReference>
<reference evidence="7" key="1">
    <citation type="submission" date="2007-04" db="EMBL/GenBank/DDBJ databases">
        <title>Annotation of Pediculus humanus corporis strain USDA.</title>
        <authorList>
            <person name="Kirkness E."/>
            <person name="Hannick L."/>
            <person name="Hass B."/>
            <person name="Bruggner R."/>
            <person name="Lawson D."/>
            <person name="Bidwell S."/>
            <person name="Joardar V."/>
            <person name="Caler E."/>
            <person name="Walenz B."/>
            <person name="Inman J."/>
            <person name="Schobel S."/>
            <person name="Galinsky K."/>
            <person name="Amedeo P."/>
            <person name="Strausberg R."/>
        </authorList>
    </citation>
    <scope>NUCLEOTIDE SEQUENCE</scope>
    <source>
        <strain evidence="7">USDA</strain>
    </source>
</reference>
<dbReference type="RefSeq" id="XP_002430812.1">
    <property type="nucleotide sequence ID" value="XM_002430767.1"/>
</dbReference>
<dbReference type="PANTHER" id="PTHR11552:SF147">
    <property type="entry name" value="CHOLINE DEHYDROGENASE, MITOCHONDRIAL"/>
    <property type="match status" value="1"/>
</dbReference>
<protein>
    <submittedName>
        <fullName evidence="7 8">Glucose dehydrogenase, putative</fullName>
        <ecNumber evidence="7">1.1.99.10</ecNumber>
    </submittedName>
</protein>
<dbReference type="SUPFAM" id="SSF51905">
    <property type="entry name" value="FAD/NAD(P)-binding domain"/>
    <property type="match status" value="1"/>
</dbReference>
<dbReference type="Gene3D" id="3.50.50.60">
    <property type="entry name" value="FAD/NAD(P)-binding domain"/>
    <property type="match status" value="1"/>
</dbReference>
<dbReference type="CTD" id="8236334"/>
<keyword evidence="9" id="KW-1185">Reference proteome</keyword>
<evidence type="ECO:0000313" key="9">
    <source>
        <dbReference type="Proteomes" id="UP000009046"/>
    </source>
</evidence>
<dbReference type="eggNOG" id="KOG1238">
    <property type="taxonomic scope" value="Eukaryota"/>
</dbReference>
<dbReference type="STRING" id="121224.E0VXG8"/>
<feature type="domain" description="Glucose-methanol-choline oxidoreductase N-terminal" evidence="6">
    <location>
        <begin position="257"/>
        <end position="271"/>
    </location>
</feature>
<evidence type="ECO:0000256" key="2">
    <source>
        <dbReference type="ARBA" id="ARBA00010790"/>
    </source>
</evidence>
<accession>E0VXG8</accession>
<reference evidence="7" key="2">
    <citation type="submission" date="2007-04" db="EMBL/GenBank/DDBJ databases">
        <title>The genome of the human body louse.</title>
        <authorList>
            <consortium name="The Human Body Louse Genome Consortium"/>
            <person name="Kirkness E."/>
            <person name="Walenz B."/>
            <person name="Hass B."/>
            <person name="Bruggner R."/>
            <person name="Strausberg R."/>
        </authorList>
    </citation>
    <scope>NUCLEOTIDE SEQUENCE</scope>
    <source>
        <strain evidence="7">USDA</strain>
    </source>
</reference>
<dbReference type="InParanoid" id="E0VXG8"/>
<proteinExistence type="inferred from homology"/>
<dbReference type="OrthoDB" id="5428259at2759"/>
<dbReference type="SUPFAM" id="SSF54373">
    <property type="entry name" value="FAD-linked reductases, C-terminal domain"/>
    <property type="match status" value="1"/>
</dbReference>
<evidence type="ECO:0000256" key="4">
    <source>
        <dbReference type="ARBA" id="ARBA00022827"/>
    </source>
</evidence>
<feature type="binding site" evidence="5">
    <location>
        <position position="220"/>
    </location>
    <ligand>
        <name>FAD</name>
        <dbReference type="ChEBI" id="CHEBI:57692"/>
    </ligand>
</feature>
<dbReference type="InterPro" id="IPR036188">
    <property type="entry name" value="FAD/NAD-bd_sf"/>
</dbReference>
<dbReference type="EMBL" id="DS235832">
    <property type="protein sequence ID" value="EEB18074.1"/>
    <property type="molecule type" value="Genomic_DNA"/>
</dbReference>
<evidence type="ECO:0000256" key="5">
    <source>
        <dbReference type="PIRSR" id="PIRSR000137-2"/>
    </source>
</evidence>
<evidence type="ECO:0000313" key="8">
    <source>
        <dbReference type="EnsemblMetazoa" id="PHUM500400-PA"/>
    </source>
</evidence>
<comment type="similarity">
    <text evidence="2">Belongs to the GMC oxidoreductase family.</text>
</comment>
<sequence length="590" mass="65973">MFDLLHIGGGSAGSIIAGRLSDNLNDATILLIEAGGHGYDIFNIPFLGPLKQMSSIDWQYTTIPQKNSCFALENNVSKWPSGKILGGSTHLNYMIHLEGDVNDYKSWKDPHSNDWDENDINYYFTKSKKCFSNRQCKFKIDKGSVNVRNSIHSTKLSDAILDAAKELGYSLNDLNSKTSTGFMKPFLNINEMGMRWTSDQYLKGVMTKRKNVKILTHAIVEKILLLNNYEAYGVSVRTICGQSLTIHANLEIIVSAGTIGSPKLLMLSGIGPKNSLHESNISSKVDLPVGKNLKDHLTTGLDLVILDKHLFSYVDLMLPSSAYEFFARGKGPFTSGLVDVVGVVRSSLMGKFDGKNTSPDLEFMVMMAGVSSDQGVFMRKSMGISQKVWENYFKFFTNESVVSILPVLLHPKSVGEMNLNPNDPNGMPLIDPKYLSHENDVFTLVEGIRTIRKITKTKSLADFGVRFNDKKFPGCENWKFDSDEYWRCYVKHLTLTVYHPVGTCKMSEMGIDGVVDYNLRVHKTNKLRVIDASIMPTLPSSNPNAVVIMIAEKGSDMIIENHNNRFSSCSIRDMFITPKVCQIRRMSTTI</sequence>
<dbReference type="Gene3D" id="3.30.560.10">
    <property type="entry name" value="Glucose Oxidase, domain 3"/>
    <property type="match status" value="1"/>
</dbReference>
<dbReference type="Pfam" id="PF05199">
    <property type="entry name" value="GMC_oxred_C"/>
    <property type="match status" value="1"/>
</dbReference>
<name>E0VXG8_PEDHC</name>
<dbReference type="InterPro" id="IPR012132">
    <property type="entry name" value="GMC_OxRdtase"/>
</dbReference>
<dbReference type="OMA" id="GINYMMY"/>
<organism>
    <name type="scientific">Pediculus humanus subsp. corporis</name>
    <name type="common">Body louse</name>
    <dbReference type="NCBI Taxonomy" id="121224"/>
    <lineage>
        <taxon>Eukaryota</taxon>
        <taxon>Metazoa</taxon>
        <taxon>Ecdysozoa</taxon>
        <taxon>Arthropoda</taxon>
        <taxon>Hexapoda</taxon>
        <taxon>Insecta</taxon>
        <taxon>Pterygota</taxon>
        <taxon>Neoptera</taxon>
        <taxon>Paraneoptera</taxon>
        <taxon>Psocodea</taxon>
        <taxon>Troctomorpha</taxon>
        <taxon>Phthiraptera</taxon>
        <taxon>Anoplura</taxon>
        <taxon>Pediculidae</taxon>
        <taxon>Pediculus</taxon>
    </lineage>
</organism>
<keyword evidence="4 5" id="KW-0274">FAD</keyword>
<dbReference type="Pfam" id="PF00732">
    <property type="entry name" value="GMC_oxred_N"/>
    <property type="match status" value="1"/>
</dbReference>
<keyword evidence="3" id="KW-0285">Flavoprotein</keyword>
<dbReference type="PIRSF" id="PIRSF000137">
    <property type="entry name" value="Alcohol_oxidase"/>
    <property type="match status" value="1"/>
</dbReference>
<dbReference type="EC" id="1.1.99.10" evidence="7"/>
<dbReference type="InterPro" id="IPR007867">
    <property type="entry name" value="GMC_OxRtase_C"/>
</dbReference>
<evidence type="ECO:0000313" key="7">
    <source>
        <dbReference type="EMBL" id="EEB18074.1"/>
    </source>
</evidence>
<dbReference type="HOGENOM" id="CLU_002865_7_0_1"/>
<dbReference type="EMBL" id="AAZO01006067">
    <property type="status" value="NOT_ANNOTATED_CDS"/>
    <property type="molecule type" value="Genomic_DNA"/>
</dbReference>
<dbReference type="PROSITE" id="PS00624">
    <property type="entry name" value="GMC_OXRED_2"/>
    <property type="match status" value="1"/>
</dbReference>
<dbReference type="KEGG" id="phu:Phum_PHUM500400"/>
<dbReference type="GeneID" id="8236334"/>
<dbReference type="InterPro" id="IPR000172">
    <property type="entry name" value="GMC_OxRdtase_N"/>
</dbReference>
<gene>
    <name evidence="8" type="primary">8236334</name>
    <name evidence="7" type="ORF">Phum_PHUM500400</name>
</gene>
<evidence type="ECO:0000256" key="3">
    <source>
        <dbReference type="ARBA" id="ARBA00022630"/>
    </source>
</evidence>
<dbReference type="GO" id="GO:0050660">
    <property type="term" value="F:flavin adenine dinucleotide binding"/>
    <property type="evidence" value="ECO:0007669"/>
    <property type="project" value="InterPro"/>
</dbReference>
<dbReference type="AlphaFoldDB" id="E0VXG8"/>
<reference evidence="8" key="3">
    <citation type="submission" date="2020-05" db="UniProtKB">
        <authorList>
            <consortium name="EnsemblMetazoa"/>
        </authorList>
    </citation>
    <scope>IDENTIFICATION</scope>
    <source>
        <strain evidence="8">USDA</strain>
    </source>
</reference>
<dbReference type="EnsemblMetazoa" id="PHUM500400-RA">
    <property type="protein sequence ID" value="PHUM500400-PA"/>
    <property type="gene ID" value="PHUM500400"/>
</dbReference>
<keyword evidence="7" id="KW-0560">Oxidoreductase</keyword>
<dbReference type="Proteomes" id="UP000009046">
    <property type="component" value="Unassembled WGS sequence"/>
</dbReference>
<evidence type="ECO:0000256" key="1">
    <source>
        <dbReference type="ARBA" id="ARBA00001974"/>
    </source>
</evidence>
<dbReference type="VEuPathDB" id="VectorBase:PHUM500400"/>
<comment type="cofactor">
    <cofactor evidence="1 5">
        <name>FAD</name>
        <dbReference type="ChEBI" id="CHEBI:57692"/>
    </cofactor>
</comment>